<name>A0A7Z1SAJ0_STAAU</name>
<gene>
    <name evidence="1" type="ORF">CV021_14370</name>
</gene>
<protein>
    <submittedName>
        <fullName evidence="1">Poly(Glycerol-phosphate) alpha-glucosyltransferase</fullName>
    </submittedName>
</protein>
<dbReference type="EMBL" id="PGWZ01000546">
    <property type="protein sequence ID" value="PPJ70059.1"/>
    <property type="molecule type" value="Genomic_DNA"/>
</dbReference>
<dbReference type="SUPFAM" id="SSF48208">
    <property type="entry name" value="Six-hairpin glycosidases"/>
    <property type="match status" value="1"/>
</dbReference>
<organism evidence="1 2">
    <name type="scientific">Staphylococcus aureus</name>
    <dbReference type="NCBI Taxonomy" id="1280"/>
    <lineage>
        <taxon>Bacteria</taxon>
        <taxon>Bacillati</taxon>
        <taxon>Bacillota</taxon>
        <taxon>Bacilli</taxon>
        <taxon>Bacillales</taxon>
        <taxon>Staphylococcaceae</taxon>
        <taxon>Staphylococcus</taxon>
    </lineage>
</organism>
<feature type="non-terminal residue" evidence="1">
    <location>
        <position position="166"/>
    </location>
</feature>
<keyword evidence="1" id="KW-0808">Transferase</keyword>
<feature type="non-terminal residue" evidence="1">
    <location>
        <position position="1"/>
    </location>
</feature>
<dbReference type="GO" id="GO:0005975">
    <property type="term" value="P:carbohydrate metabolic process"/>
    <property type="evidence" value="ECO:0007669"/>
    <property type="project" value="InterPro"/>
</dbReference>
<reference evidence="1 2" key="1">
    <citation type="submission" date="2017-11" db="EMBL/GenBank/DDBJ databases">
        <authorList>
            <person name="Founou R.C."/>
            <person name="Founou L."/>
            <person name="Allam M."/>
            <person name="Ismail A."/>
            <person name="Essack S.Y."/>
        </authorList>
    </citation>
    <scope>NUCLEOTIDE SEQUENCE [LARGE SCALE GENOMIC DNA]</scope>
    <source>
        <strain evidence="1 2">G703N2B1</strain>
    </source>
</reference>
<evidence type="ECO:0000313" key="2">
    <source>
        <dbReference type="Proteomes" id="UP000238775"/>
    </source>
</evidence>
<proteinExistence type="predicted"/>
<comment type="caution">
    <text evidence="1">The sequence shown here is derived from an EMBL/GenBank/DDBJ whole genome shotgun (WGS) entry which is preliminary data.</text>
</comment>
<accession>A0A7Z1SAJ0</accession>
<dbReference type="AlphaFoldDB" id="A0A7Z1SAJ0"/>
<dbReference type="Proteomes" id="UP000238775">
    <property type="component" value="Unassembled WGS sequence"/>
</dbReference>
<sequence length="166" mass="20009">PNKQYLCVAQKVARGILSMINQDTYETTHILNYPDLTVKESFRIIYYDGEAALALLRLYHQDHNDKWLEVVKKLMDRFIEKEYWQYHDHWLGYCTNELVQLCPQDKYFEFGIKNVNTYLEYIEQRETTFPTFLEMLMATYKLIQKAKATHRQKLVTQLIDEEKLIN</sequence>
<dbReference type="GO" id="GO:0016740">
    <property type="term" value="F:transferase activity"/>
    <property type="evidence" value="ECO:0007669"/>
    <property type="project" value="UniProtKB-KW"/>
</dbReference>
<evidence type="ECO:0000313" key="1">
    <source>
        <dbReference type="EMBL" id="PPJ70059.1"/>
    </source>
</evidence>
<dbReference type="InterPro" id="IPR008928">
    <property type="entry name" value="6-hairpin_glycosidase_sf"/>
</dbReference>